<comment type="function">
    <text evidence="1 10">Catalyzes the ATP-dependent condensation of GlcN-Ins and L-cysteine to form L-Cys-GlcN-Ins.</text>
</comment>
<evidence type="ECO:0000256" key="5">
    <source>
        <dbReference type="ARBA" id="ARBA00022723"/>
    </source>
</evidence>
<feature type="binding site" evidence="10">
    <location>
        <position position="257"/>
    </location>
    <ligand>
        <name>Zn(2+)</name>
        <dbReference type="ChEBI" id="CHEBI:29105"/>
    </ligand>
</feature>
<evidence type="ECO:0000256" key="4">
    <source>
        <dbReference type="ARBA" id="ARBA00022598"/>
    </source>
</evidence>
<dbReference type="Proteomes" id="UP001183619">
    <property type="component" value="Unassembled WGS sequence"/>
</dbReference>
<dbReference type="PRINTS" id="PR00983">
    <property type="entry name" value="TRNASYNTHCYS"/>
</dbReference>
<dbReference type="HAMAP" id="MF_01697">
    <property type="entry name" value="MshC"/>
    <property type="match status" value="1"/>
</dbReference>
<dbReference type="InterPro" id="IPR017812">
    <property type="entry name" value="Mycothiol_ligase_MshC"/>
</dbReference>
<feature type="binding site" evidence="10">
    <location>
        <position position="228"/>
    </location>
    <ligand>
        <name>L-cysteinyl-5'-AMP</name>
        <dbReference type="ChEBI" id="CHEBI:144924"/>
    </ligand>
</feature>
<accession>A0ABU2BAK4</accession>
<feature type="binding site" evidence="10">
    <location>
        <position position="284"/>
    </location>
    <ligand>
        <name>L-cysteinyl-5'-AMP</name>
        <dbReference type="ChEBI" id="CHEBI:144924"/>
    </ligand>
</feature>
<protein>
    <recommendedName>
        <fullName evidence="10">L-cysteine:1D-myo-inositol 2-amino-2-deoxy-alpha-D-glucopyranoside ligase</fullName>
        <shortName evidence="10">L-Cys:GlcN-Ins ligase</shortName>
        <ecNumber evidence="10">6.3.1.13</ecNumber>
    </recommendedName>
    <alternativeName>
        <fullName evidence="10">Mycothiol ligase</fullName>
        <shortName evidence="10">MSH ligase</shortName>
    </alternativeName>
</protein>
<feature type="short sequence motif" description="'ERGGDP' region" evidence="10">
    <location>
        <begin position="188"/>
        <end position="193"/>
    </location>
</feature>
<evidence type="ECO:0000256" key="2">
    <source>
        <dbReference type="ARBA" id="ARBA00007723"/>
    </source>
</evidence>
<dbReference type="Gene3D" id="1.20.120.640">
    <property type="entry name" value="Anticodon-binding domain of a subclass of class I aminoacyl-tRNA synthetases"/>
    <property type="match status" value="1"/>
</dbReference>
<dbReference type="RefSeq" id="WP_277103689.1">
    <property type="nucleotide sequence ID" value="NZ_BAAAJS010000051.1"/>
</dbReference>
<comment type="caution">
    <text evidence="12">The sequence shown here is derived from an EMBL/GenBank/DDBJ whole genome shotgun (WGS) entry which is preliminary data.</text>
</comment>
<evidence type="ECO:0000259" key="11">
    <source>
        <dbReference type="Pfam" id="PF01406"/>
    </source>
</evidence>
<feature type="domain" description="tRNA synthetases class I catalytic" evidence="11">
    <location>
        <begin position="33"/>
        <end position="338"/>
    </location>
</feature>
<dbReference type="InterPro" id="IPR024909">
    <property type="entry name" value="Cys-tRNA/MSH_ligase"/>
</dbReference>
<feature type="binding site" evidence="10">
    <location>
        <position position="232"/>
    </location>
    <ligand>
        <name>Zn(2+)</name>
        <dbReference type="ChEBI" id="CHEBI:29105"/>
    </ligand>
</feature>
<reference evidence="12 13" key="1">
    <citation type="submission" date="2023-07" db="EMBL/GenBank/DDBJ databases">
        <title>Sequencing the genomes of 1000 actinobacteria strains.</title>
        <authorList>
            <person name="Klenk H.-P."/>
        </authorList>
    </citation>
    <scope>NUCLEOTIDE SEQUENCE [LARGE SCALE GENOMIC DNA]</scope>
    <source>
        <strain evidence="12 13">DSM 44508</strain>
    </source>
</reference>
<dbReference type="Pfam" id="PF01406">
    <property type="entry name" value="tRNA-synt_1e"/>
    <property type="match status" value="1"/>
</dbReference>
<evidence type="ECO:0000256" key="7">
    <source>
        <dbReference type="ARBA" id="ARBA00022833"/>
    </source>
</evidence>
<comment type="catalytic activity">
    <reaction evidence="9 10">
        <text>1D-myo-inositol 2-amino-2-deoxy-alpha-D-glucopyranoside + L-cysteine + ATP = 1D-myo-inositol 2-(L-cysteinylamino)-2-deoxy-alpha-D-glucopyranoside + AMP + diphosphate + H(+)</text>
        <dbReference type="Rhea" id="RHEA:26176"/>
        <dbReference type="ChEBI" id="CHEBI:15378"/>
        <dbReference type="ChEBI" id="CHEBI:30616"/>
        <dbReference type="ChEBI" id="CHEBI:33019"/>
        <dbReference type="ChEBI" id="CHEBI:35235"/>
        <dbReference type="ChEBI" id="CHEBI:58886"/>
        <dbReference type="ChEBI" id="CHEBI:58887"/>
        <dbReference type="ChEBI" id="CHEBI:456215"/>
        <dbReference type="EC" id="6.3.1.13"/>
    </reaction>
</comment>
<feature type="binding site" evidence="10">
    <location>
        <begin position="250"/>
        <end position="252"/>
    </location>
    <ligand>
        <name>L-cysteinyl-5'-AMP</name>
        <dbReference type="ChEBI" id="CHEBI:144924"/>
    </ligand>
</feature>
<comment type="subunit">
    <text evidence="3 10">Monomer.</text>
</comment>
<name>A0ABU2BAK4_9CORY</name>
<evidence type="ECO:0000256" key="8">
    <source>
        <dbReference type="ARBA" id="ARBA00022840"/>
    </source>
</evidence>
<dbReference type="PANTHER" id="PTHR10890:SF3">
    <property type="entry name" value="CYSTEINE--TRNA LIGASE, CYTOPLASMIC"/>
    <property type="match status" value="1"/>
</dbReference>
<gene>
    <name evidence="10" type="primary">mshC</name>
    <name evidence="12" type="ORF">J2S37_002210</name>
</gene>
<dbReference type="GO" id="GO:0035446">
    <property type="term" value="F:cysteine-glucosaminylinositol ligase activity"/>
    <property type="evidence" value="ECO:0007669"/>
    <property type="project" value="UniProtKB-EC"/>
</dbReference>
<proteinExistence type="inferred from homology"/>
<dbReference type="EC" id="6.3.1.13" evidence="10"/>
<feature type="binding site" evidence="10">
    <location>
        <position position="59"/>
    </location>
    <ligand>
        <name>L-cysteinyl-5'-AMP</name>
        <dbReference type="ChEBI" id="CHEBI:144924"/>
    </ligand>
</feature>
<keyword evidence="13" id="KW-1185">Reference proteome</keyword>
<feature type="short sequence motif" description="'KMSKS' region" evidence="10">
    <location>
        <begin position="290"/>
        <end position="294"/>
    </location>
</feature>
<evidence type="ECO:0000256" key="9">
    <source>
        <dbReference type="ARBA" id="ARBA00048350"/>
    </source>
</evidence>
<feature type="binding site" evidence="10">
    <location>
        <position position="44"/>
    </location>
    <ligand>
        <name>Zn(2+)</name>
        <dbReference type="ChEBI" id="CHEBI:29105"/>
    </ligand>
</feature>
<comment type="similarity">
    <text evidence="2 10">Belongs to the class-I aminoacyl-tRNA synthetase family. MshC subfamily.</text>
</comment>
<dbReference type="SUPFAM" id="SSF52374">
    <property type="entry name" value="Nucleotidylyl transferase"/>
    <property type="match status" value="1"/>
</dbReference>
<dbReference type="EMBL" id="JAVDYF010000001">
    <property type="protein sequence ID" value="MDR7355672.1"/>
    <property type="molecule type" value="Genomic_DNA"/>
</dbReference>
<comment type="cofactor">
    <cofactor evidence="10">
        <name>Zn(2+)</name>
        <dbReference type="ChEBI" id="CHEBI:29105"/>
    </cofactor>
    <text evidence="10">Binds 1 zinc ion per subunit.</text>
</comment>
<organism evidence="12 13">
    <name type="scientific">Corynebacterium felinum</name>
    <dbReference type="NCBI Taxonomy" id="131318"/>
    <lineage>
        <taxon>Bacteria</taxon>
        <taxon>Bacillati</taxon>
        <taxon>Actinomycetota</taxon>
        <taxon>Actinomycetes</taxon>
        <taxon>Mycobacteriales</taxon>
        <taxon>Corynebacteriaceae</taxon>
        <taxon>Corynebacterium</taxon>
    </lineage>
</organism>
<keyword evidence="7 10" id="KW-0862">Zinc</keyword>
<keyword evidence="6 10" id="KW-0547">Nucleotide-binding</keyword>
<keyword evidence="4 10" id="KW-0436">Ligase</keyword>
<dbReference type="Gene3D" id="3.40.50.620">
    <property type="entry name" value="HUPs"/>
    <property type="match status" value="1"/>
</dbReference>
<feature type="binding site" evidence="10">
    <location>
        <begin position="44"/>
        <end position="47"/>
    </location>
    <ligand>
        <name>L-cysteinyl-5'-AMP</name>
        <dbReference type="ChEBI" id="CHEBI:144924"/>
    </ligand>
</feature>
<feature type="binding site" evidence="10">
    <location>
        <begin position="82"/>
        <end position="84"/>
    </location>
    <ligand>
        <name>L-cysteinyl-5'-AMP</name>
        <dbReference type="ChEBI" id="CHEBI:144924"/>
    </ligand>
</feature>
<evidence type="ECO:0000256" key="10">
    <source>
        <dbReference type="HAMAP-Rule" id="MF_01697"/>
    </source>
</evidence>
<feature type="short sequence motif" description="'HIGH' region" evidence="10">
    <location>
        <begin position="46"/>
        <end position="56"/>
    </location>
</feature>
<evidence type="ECO:0000256" key="1">
    <source>
        <dbReference type="ARBA" id="ARBA00003679"/>
    </source>
</evidence>
<dbReference type="InterPro" id="IPR014729">
    <property type="entry name" value="Rossmann-like_a/b/a_fold"/>
</dbReference>
<dbReference type="InterPro" id="IPR032678">
    <property type="entry name" value="tRNA-synt_1_cat_dom"/>
</dbReference>
<evidence type="ECO:0000313" key="12">
    <source>
        <dbReference type="EMBL" id="MDR7355672.1"/>
    </source>
</evidence>
<evidence type="ECO:0000256" key="6">
    <source>
        <dbReference type="ARBA" id="ARBA00022741"/>
    </source>
</evidence>
<keyword evidence="5 10" id="KW-0479">Metal-binding</keyword>
<dbReference type="PANTHER" id="PTHR10890">
    <property type="entry name" value="CYSTEINYL-TRNA SYNTHETASE"/>
    <property type="match status" value="1"/>
</dbReference>
<dbReference type="NCBIfam" id="TIGR03447">
    <property type="entry name" value="mycothiol_MshC"/>
    <property type="match status" value="1"/>
</dbReference>
<evidence type="ECO:0000256" key="3">
    <source>
        <dbReference type="ARBA" id="ARBA00011245"/>
    </source>
</evidence>
<evidence type="ECO:0000313" key="13">
    <source>
        <dbReference type="Proteomes" id="UP001183619"/>
    </source>
</evidence>
<sequence length="427" mass="46958">MHSWPQPEIPTLEGDAIALSLYDTADGVVKPVEITNNTAGMYVCGITPYDSTHLGHAATYLTFDLIGRILKDQGVTVTYVQNITDVDDPLFERAERDGVDWRELGTSQINLFRSDMEALSVIPPEHYMGAMETIDEVIDMVTTLLNNGAAYIVDDPQHPDIYASITATPQFGYESNYSRTLMEQFFAERGGDPEREGKRDPLDALIWRARREGEPFWEAPFGAGRPGWHVECSAIATRRLGPHFAIQGGGSDLIFPHHEFSAAHAEAAHGHSRMAGHYVHTGMISLNGVKMSKSLGNLVFVSKLTEQGHDPSAIRLGVYAGHYRKSRDWSDEVLAQAESRLDNWRHAAQVATNKNAAAELVQRVRTLLANDLDTPAALNAIDQWAQASSHTSDFGEESELLHNPSESFTQAGALVARAIDALLGVKL</sequence>
<keyword evidence="8 10" id="KW-0067">ATP-binding</keyword>